<comment type="similarity">
    <text evidence="1">Belongs to the thioredoxin family. DsbA subfamily.</text>
</comment>
<evidence type="ECO:0000313" key="4">
    <source>
        <dbReference type="Proteomes" id="UP000263900"/>
    </source>
</evidence>
<dbReference type="PANTHER" id="PTHR13887">
    <property type="entry name" value="GLUTATHIONE S-TRANSFERASE KAPPA"/>
    <property type="match status" value="1"/>
</dbReference>
<dbReference type="AlphaFoldDB" id="A0A3B7MQJ4"/>
<dbReference type="SUPFAM" id="SSF52833">
    <property type="entry name" value="Thioredoxin-like"/>
    <property type="match status" value="1"/>
</dbReference>
<dbReference type="PANTHER" id="PTHR13887:SF55">
    <property type="entry name" value="SLR0313 PROTEIN"/>
    <property type="match status" value="1"/>
</dbReference>
<feature type="domain" description="Thioredoxin" evidence="2">
    <location>
        <begin position="1"/>
        <end position="179"/>
    </location>
</feature>
<dbReference type="OrthoDB" id="117402at2"/>
<dbReference type="Pfam" id="PF13462">
    <property type="entry name" value="Thioredoxin_4"/>
    <property type="match status" value="1"/>
</dbReference>
<dbReference type="KEGG" id="pseg:D3H65_15195"/>
<reference evidence="3 4" key="1">
    <citation type="submission" date="2018-09" db="EMBL/GenBank/DDBJ databases">
        <title>Genome sequencing of strain 6GH32-13.</title>
        <authorList>
            <person name="Weon H.-Y."/>
            <person name="Heo J."/>
            <person name="Kwon S.-W."/>
        </authorList>
    </citation>
    <scope>NUCLEOTIDE SEQUENCE [LARGE SCALE GENOMIC DNA]</scope>
    <source>
        <strain evidence="3 4">5GH32-13</strain>
    </source>
</reference>
<dbReference type="PROSITE" id="PS51352">
    <property type="entry name" value="THIOREDOXIN_2"/>
    <property type="match status" value="1"/>
</dbReference>
<gene>
    <name evidence="3" type="ORF">D3H65_15195</name>
</gene>
<dbReference type="InterPro" id="IPR036249">
    <property type="entry name" value="Thioredoxin-like_sf"/>
</dbReference>
<sequence>MAVNNKPKVIEIISPKDIWQGPASAPVKLVEFGDYESDACAKAHEVVKKLLHAYGDQVRFNFRHFPLTQIHQRAHKAAEASVGAAQAGKFWEMHDILFHNRKHLGSASLKEHSRDAGVSDKHFLNRLIDSFYGWTVRADLMDGLALGVRDVPTFFINDQLFTGKPTFDALSKAIDEALKGKRKAPVKQRA</sequence>
<evidence type="ECO:0000256" key="1">
    <source>
        <dbReference type="ARBA" id="ARBA00005791"/>
    </source>
</evidence>
<protein>
    <submittedName>
        <fullName evidence="3">Disulfide bond formation protein DsbA</fullName>
    </submittedName>
</protein>
<dbReference type="Gene3D" id="3.40.30.10">
    <property type="entry name" value="Glutaredoxin"/>
    <property type="match status" value="1"/>
</dbReference>
<dbReference type="InterPro" id="IPR013766">
    <property type="entry name" value="Thioredoxin_domain"/>
</dbReference>
<dbReference type="InterPro" id="IPR012336">
    <property type="entry name" value="Thioredoxin-like_fold"/>
</dbReference>
<proteinExistence type="inferred from homology"/>
<keyword evidence="4" id="KW-1185">Reference proteome</keyword>
<evidence type="ECO:0000259" key="2">
    <source>
        <dbReference type="PROSITE" id="PS51352"/>
    </source>
</evidence>
<accession>A0A3B7MQJ4</accession>
<evidence type="ECO:0000313" key="3">
    <source>
        <dbReference type="EMBL" id="AXY75246.1"/>
    </source>
</evidence>
<dbReference type="Proteomes" id="UP000263900">
    <property type="component" value="Chromosome"/>
</dbReference>
<dbReference type="EMBL" id="CP032157">
    <property type="protein sequence ID" value="AXY75246.1"/>
    <property type="molecule type" value="Genomic_DNA"/>
</dbReference>
<organism evidence="3 4">
    <name type="scientific">Paraflavitalea soli</name>
    <dbReference type="NCBI Taxonomy" id="2315862"/>
    <lineage>
        <taxon>Bacteria</taxon>
        <taxon>Pseudomonadati</taxon>
        <taxon>Bacteroidota</taxon>
        <taxon>Chitinophagia</taxon>
        <taxon>Chitinophagales</taxon>
        <taxon>Chitinophagaceae</taxon>
        <taxon>Paraflavitalea</taxon>
    </lineage>
</organism>
<dbReference type="RefSeq" id="WP_119051127.1">
    <property type="nucleotide sequence ID" value="NZ_CP032157.1"/>
</dbReference>
<name>A0A3B7MQJ4_9BACT</name>